<dbReference type="Proteomes" id="UP000298112">
    <property type="component" value="Unassembled WGS sequence"/>
</dbReference>
<comment type="caution">
    <text evidence="1">The sequence shown here is derived from an EMBL/GenBank/DDBJ whole genome shotgun (WGS) entry which is preliminary data.</text>
</comment>
<proteinExistence type="predicted"/>
<dbReference type="InterPro" id="IPR001893">
    <property type="entry name" value="Cys-rich_GLG1_repeat"/>
</dbReference>
<evidence type="ECO:0000313" key="2">
    <source>
        <dbReference type="Proteomes" id="UP000298112"/>
    </source>
</evidence>
<evidence type="ECO:0008006" key="3">
    <source>
        <dbReference type="Google" id="ProtNLM"/>
    </source>
</evidence>
<evidence type="ECO:0000313" key="1">
    <source>
        <dbReference type="EMBL" id="TGM60333.1"/>
    </source>
</evidence>
<dbReference type="InterPro" id="IPR039728">
    <property type="entry name" value="GLG1"/>
</dbReference>
<dbReference type="EMBL" id="RQHF01000009">
    <property type="protein sequence ID" value="TGM60333.1"/>
    <property type="molecule type" value="Genomic_DNA"/>
</dbReference>
<dbReference type="PANTHER" id="PTHR11884">
    <property type="entry name" value="SELECTIN LIGAND RELATED"/>
    <property type="match status" value="1"/>
</dbReference>
<organism evidence="1 2">
    <name type="scientific">Leptospira vanthielii</name>
    <dbReference type="NCBI Taxonomy" id="293085"/>
    <lineage>
        <taxon>Bacteria</taxon>
        <taxon>Pseudomonadati</taxon>
        <taxon>Spirochaetota</taxon>
        <taxon>Spirochaetia</taxon>
        <taxon>Leptospirales</taxon>
        <taxon>Leptospiraceae</taxon>
        <taxon>Leptospira</taxon>
    </lineage>
</organism>
<reference evidence="2" key="1">
    <citation type="journal article" date="2019" name="PLoS Negl. Trop. Dis.">
        <title>Revisiting the worldwide diversity of Leptospira species in the environment.</title>
        <authorList>
            <person name="Vincent A.T."/>
            <person name="Schiettekatte O."/>
            <person name="Bourhy P."/>
            <person name="Veyrier F.J."/>
            <person name="Picardeau M."/>
        </authorList>
    </citation>
    <scope>NUCLEOTIDE SEQUENCE [LARGE SCALE GENOMIC DNA]</scope>
    <source>
        <strain evidence="2">201601955</strain>
    </source>
</reference>
<dbReference type="PANTHER" id="PTHR11884:SF1">
    <property type="entry name" value="GOLGI APPARATUS PROTEIN 1"/>
    <property type="match status" value="1"/>
</dbReference>
<sequence length="119" mass="13440">MKLYTLILIIFFNLSLFAETKPIYEVCQNEIATYCQGIKPTKARILQCLKERGKNLSDVCEAGQSALSDTMKSKSQGFCKDDVSEHCRWIIPGGGRILKCLFENESKISNQCKVVLNEI</sequence>
<accession>A0ABY2NS68</accession>
<dbReference type="RefSeq" id="WP_002977845.1">
    <property type="nucleotide sequence ID" value="NZ_RQHF01000009.1"/>
</dbReference>
<dbReference type="Pfam" id="PF00839">
    <property type="entry name" value="Cys_rich_FGFR"/>
    <property type="match status" value="1"/>
</dbReference>
<gene>
    <name evidence="1" type="ORF">EHQ95_02955</name>
</gene>
<protein>
    <recommendedName>
        <fullName evidence="3">Cys-rich protein</fullName>
    </recommendedName>
</protein>
<name>A0ABY2NS68_9LEPT</name>
<keyword evidence="2" id="KW-1185">Reference proteome</keyword>